<dbReference type="InterPro" id="IPR033697">
    <property type="entry name" value="Ribonuclease_T2_eukaryotic"/>
</dbReference>
<dbReference type="GO" id="GO:0005576">
    <property type="term" value="C:extracellular region"/>
    <property type="evidence" value="ECO:0007669"/>
    <property type="project" value="TreeGrafter"/>
</dbReference>
<evidence type="ECO:0000256" key="2">
    <source>
        <dbReference type="ARBA" id="ARBA00023157"/>
    </source>
</evidence>
<dbReference type="AlphaFoldDB" id="A0AA88KEU8"/>
<dbReference type="GO" id="GO:0003723">
    <property type="term" value="F:RNA binding"/>
    <property type="evidence" value="ECO:0007669"/>
    <property type="project" value="InterPro"/>
</dbReference>
<dbReference type="SUPFAM" id="SSF55895">
    <property type="entry name" value="Ribonuclease Rh-like"/>
    <property type="match status" value="1"/>
</dbReference>
<dbReference type="CDD" id="cd01061">
    <property type="entry name" value="RNase_T2_euk"/>
    <property type="match status" value="1"/>
</dbReference>
<dbReference type="InterPro" id="IPR036430">
    <property type="entry name" value="RNase_T2-like_sf"/>
</dbReference>
<evidence type="ECO:0000256" key="3">
    <source>
        <dbReference type="PIRSR" id="PIRSR633697-1"/>
    </source>
</evidence>
<reference evidence="6 7" key="1">
    <citation type="journal article" date="2018" name="BMC Genomics">
        <title>The genome of Naegleria lovaniensis, the basis for a comparative approach to unravel pathogenicity factors of the human pathogenic amoeba N. fowleri.</title>
        <authorList>
            <person name="Liechti N."/>
            <person name="Schurch N."/>
            <person name="Bruggmann R."/>
            <person name="Wittwer M."/>
        </authorList>
    </citation>
    <scope>NUCLEOTIDE SEQUENCE [LARGE SCALE GENOMIC DNA]</scope>
    <source>
        <strain evidence="6 7">ATCC 30569</strain>
    </source>
</reference>
<feature type="active site" evidence="3">
    <location>
        <position position="130"/>
    </location>
</feature>
<organism evidence="6 7">
    <name type="scientific">Naegleria lovaniensis</name>
    <name type="common">Amoeba</name>
    <dbReference type="NCBI Taxonomy" id="51637"/>
    <lineage>
        <taxon>Eukaryota</taxon>
        <taxon>Discoba</taxon>
        <taxon>Heterolobosea</taxon>
        <taxon>Tetramitia</taxon>
        <taxon>Eutetramitia</taxon>
        <taxon>Vahlkampfiidae</taxon>
        <taxon>Naegleria</taxon>
    </lineage>
</organism>
<gene>
    <name evidence="6" type="ORF">C9374_008887</name>
</gene>
<feature type="active site" evidence="3">
    <location>
        <position position="134"/>
    </location>
</feature>
<evidence type="ECO:0000256" key="5">
    <source>
        <dbReference type="SAM" id="SignalP"/>
    </source>
</evidence>
<feature type="chain" id="PRO_5041639299" evidence="5">
    <location>
        <begin position="25"/>
        <end position="248"/>
    </location>
</feature>
<name>A0AA88KEU8_NAELO</name>
<proteinExistence type="inferred from homology"/>
<dbReference type="InterPro" id="IPR018188">
    <property type="entry name" value="RNase_T2_His_AS_1"/>
</dbReference>
<dbReference type="GO" id="GO:0033897">
    <property type="term" value="F:ribonuclease T2 activity"/>
    <property type="evidence" value="ECO:0007669"/>
    <property type="project" value="InterPro"/>
</dbReference>
<protein>
    <submittedName>
        <fullName evidence="6">Uncharacterized protein</fullName>
    </submittedName>
</protein>
<dbReference type="PROSITE" id="PS00531">
    <property type="entry name" value="RNASE_T2_2"/>
    <property type="match status" value="1"/>
</dbReference>
<dbReference type="RefSeq" id="XP_044545064.1">
    <property type="nucleotide sequence ID" value="XM_044699012.1"/>
</dbReference>
<evidence type="ECO:0000256" key="1">
    <source>
        <dbReference type="ARBA" id="ARBA00007469"/>
    </source>
</evidence>
<comment type="similarity">
    <text evidence="1 4">Belongs to the RNase T2 family.</text>
</comment>
<accession>A0AA88KEU8</accession>
<feature type="signal peptide" evidence="5">
    <location>
        <begin position="1"/>
        <end position="24"/>
    </location>
</feature>
<sequence>MQTKALLVLAVLAALLAFSVVSTAQRTPNFVLDQLRGAINRERGGSSFDYFVFSLTWPGNACRQLQPCYIPSSTSDFTIHGLWPSRNTGPQGPFFCGGSFDYGQIQDLVPDLNKYWTDFKNEVPSFWQHEYEKHGTCAASLPRMDTEYKFFKAALDLRKSMSVLPNLQKGGVTPSDSMVYHIQQLKSAMKAAGYGTPALACYHGEQYITEMRFCTDKNLNFIDCPIRDQCHDTVLLNPINPNNAKRRR</sequence>
<dbReference type="EMBL" id="PYSW02000036">
    <property type="protein sequence ID" value="KAG2377802.1"/>
    <property type="molecule type" value="Genomic_DNA"/>
</dbReference>
<keyword evidence="5" id="KW-0732">Signal</keyword>
<dbReference type="GeneID" id="68101341"/>
<dbReference type="InterPro" id="IPR033130">
    <property type="entry name" value="RNase_T2_His_AS_2"/>
</dbReference>
<evidence type="ECO:0000256" key="4">
    <source>
        <dbReference type="RuleBase" id="RU004328"/>
    </source>
</evidence>
<dbReference type="PANTHER" id="PTHR11240:SF22">
    <property type="entry name" value="RIBONUCLEASE T2"/>
    <property type="match status" value="1"/>
</dbReference>
<dbReference type="Gene3D" id="3.90.730.10">
    <property type="entry name" value="Ribonuclease T2-like"/>
    <property type="match status" value="1"/>
</dbReference>
<keyword evidence="2" id="KW-1015">Disulfide bond</keyword>
<dbReference type="InterPro" id="IPR001568">
    <property type="entry name" value="RNase_T2-like"/>
</dbReference>
<dbReference type="PROSITE" id="PS00530">
    <property type="entry name" value="RNASE_T2_1"/>
    <property type="match status" value="1"/>
</dbReference>
<keyword evidence="7" id="KW-1185">Reference proteome</keyword>
<dbReference type="PANTHER" id="PTHR11240">
    <property type="entry name" value="RIBONUCLEASE T2"/>
    <property type="match status" value="1"/>
</dbReference>
<comment type="caution">
    <text evidence="6">The sequence shown here is derived from an EMBL/GenBank/DDBJ whole genome shotgun (WGS) entry which is preliminary data.</text>
</comment>
<dbReference type="GO" id="GO:0006401">
    <property type="term" value="P:RNA catabolic process"/>
    <property type="evidence" value="ECO:0007669"/>
    <property type="project" value="TreeGrafter"/>
</dbReference>
<dbReference type="Pfam" id="PF00445">
    <property type="entry name" value="Ribonuclease_T2"/>
    <property type="match status" value="1"/>
</dbReference>
<dbReference type="Proteomes" id="UP000816034">
    <property type="component" value="Unassembled WGS sequence"/>
</dbReference>
<feature type="active site" evidence="3">
    <location>
        <position position="80"/>
    </location>
</feature>
<evidence type="ECO:0000313" key="6">
    <source>
        <dbReference type="EMBL" id="KAG2377802.1"/>
    </source>
</evidence>
<evidence type="ECO:0000313" key="7">
    <source>
        <dbReference type="Proteomes" id="UP000816034"/>
    </source>
</evidence>